<sequence>MEPTGYNLRCPRGRFTARASQPWQTQLPPRGTRRCGQGPTATAVTRAHHGDFGLDEVVGNL</sequence>
<evidence type="ECO:0000256" key="1">
    <source>
        <dbReference type="SAM" id="MobiDB-lite"/>
    </source>
</evidence>
<evidence type="ECO:0000313" key="3">
    <source>
        <dbReference type="Proteomes" id="UP000507222"/>
    </source>
</evidence>
<gene>
    <name evidence="2" type="ORF">CURHAP_LOCUS9688</name>
</gene>
<organism evidence="2 3">
    <name type="scientific">Prunus armeniaca</name>
    <name type="common">Apricot</name>
    <name type="synonym">Armeniaca vulgaris</name>
    <dbReference type="NCBI Taxonomy" id="36596"/>
    <lineage>
        <taxon>Eukaryota</taxon>
        <taxon>Viridiplantae</taxon>
        <taxon>Streptophyta</taxon>
        <taxon>Embryophyta</taxon>
        <taxon>Tracheophyta</taxon>
        <taxon>Spermatophyta</taxon>
        <taxon>Magnoliopsida</taxon>
        <taxon>eudicotyledons</taxon>
        <taxon>Gunneridae</taxon>
        <taxon>Pentapetalae</taxon>
        <taxon>rosids</taxon>
        <taxon>fabids</taxon>
        <taxon>Rosales</taxon>
        <taxon>Rosaceae</taxon>
        <taxon>Amygdaloideae</taxon>
        <taxon>Amygdaleae</taxon>
        <taxon>Prunus</taxon>
    </lineage>
</organism>
<feature type="region of interest" description="Disordered" evidence="1">
    <location>
        <begin position="18"/>
        <end position="39"/>
    </location>
</feature>
<accession>A0A6J5TUN6</accession>
<proteinExistence type="predicted"/>
<evidence type="ECO:0000313" key="2">
    <source>
        <dbReference type="EMBL" id="CAB4267114.1"/>
    </source>
</evidence>
<protein>
    <submittedName>
        <fullName evidence="2">Uncharacterized protein</fullName>
    </submittedName>
</protein>
<dbReference type="Proteomes" id="UP000507222">
    <property type="component" value="Unassembled WGS sequence"/>
</dbReference>
<dbReference type="EMBL" id="CAEKDK010000001">
    <property type="protein sequence ID" value="CAB4267114.1"/>
    <property type="molecule type" value="Genomic_DNA"/>
</dbReference>
<name>A0A6J5TUN6_PRUAR</name>
<feature type="compositionally biased region" description="Polar residues" evidence="1">
    <location>
        <begin position="18"/>
        <end position="27"/>
    </location>
</feature>
<reference evidence="2 3" key="1">
    <citation type="submission" date="2020-05" db="EMBL/GenBank/DDBJ databases">
        <authorList>
            <person name="Campoy J."/>
            <person name="Schneeberger K."/>
            <person name="Spophaly S."/>
        </authorList>
    </citation>
    <scope>NUCLEOTIDE SEQUENCE [LARGE SCALE GENOMIC DNA]</scope>
    <source>
        <strain evidence="2">PruArmRojPasFocal</strain>
    </source>
</reference>
<dbReference type="AlphaFoldDB" id="A0A6J5TUN6"/>